<name>A0A9C7FBA7_9BURK</name>
<dbReference type="KEGG" id="pyt:PKF023_19030"/>
<evidence type="ECO:0000313" key="2">
    <source>
        <dbReference type="EMBL" id="BDT79981.1"/>
    </source>
</evidence>
<dbReference type="Proteomes" id="UP001211204">
    <property type="component" value="Chromosome"/>
</dbReference>
<keyword evidence="3" id="KW-1185">Reference proteome</keyword>
<sequence length="97" mass="10460">MTLKKNVTTQAEVVETFGAPNLVTQNAEGEDVWTYQRNATVANAASNSSYATIILLGGTSKSSGFEQSSRTMTLIIKFKDIKGVKTVVDFSSRSSSF</sequence>
<dbReference type="Proteomes" id="UP001211097">
    <property type="component" value="Chromosome"/>
</dbReference>
<protein>
    <recommendedName>
        <fullName evidence="4">Lipoprotein SmpA/OmlA domain-containing protein</fullName>
    </recommendedName>
</protein>
<proteinExistence type="predicted"/>
<evidence type="ECO:0000313" key="1">
    <source>
        <dbReference type="EMBL" id="BDT78100.1"/>
    </source>
</evidence>
<dbReference type="EMBL" id="AP026973">
    <property type="protein sequence ID" value="BDT78100.1"/>
    <property type="molecule type" value="Genomic_DNA"/>
</dbReference>
<organism evidence="1">
    <name type="scientific">Polynucleobacter yangtzensis</name>
    <dbReference type="NCBI Taxonomy" id="1743159"/>
    <lineage>
        <taxon>Bacteria</taxon>
        <taxon>Pseudomonadati</taxon>
        <taxon>Pseudomonadota</taxon>
        <taxon>Betaproteobacteria</taxon>
        <taxon>Burkholderiales</taxon>
        <taxon>Burkholderiaceae</taxon>
        <taxon>Polynucleobacter</taxon>
    </lineage>
</organism>
<dbReference type="AlphaFoldDB" id="A0A9C7FBA7"/>
<reference evidence="1 3" key="1">
    <citation type="submission" date="2022-11" db="EMBL/GenBank/DDBJ databases">
        <title>Complete Genome Sequences of three Polynucleobacter sp. Subcluster PnecC Strains KF022, KF023, and KF032 Isolated from a Shallow Eutrophic Lake in Japan.</title>
        <authorList>
            <person name="Ogata Y."/>
            <person name="Watanabe K."/>
            <person name="Takemine S."/>
            <person name="Shindo C."/>
            <person name="Kurokawa R."/>
            <person name="Suda W."/>
        </authorList>
    </citation>
    <scope>NUCLEOTIDE SEQUENCE</scope>
    <source>
        <strain evidence="1">KF023</strain>
        <strain evidence="2 3">KF032</strain>
    </source>
</reference>
<accession>A0A9C7FBA7</accession>
<dbReference type="EMBL" id="AP026974">
    <property type="protein sequence ID" value="BDT79981.1"/>
    <property type="molecule type" value="Genomic_DNA"/>
</dbReference>
<evidence type="ECO:0000313" key="3">
    <source>
        <dbReference type="Proteomes" id="UP001211204"/>
    </source>
</evidence>
<evidence type="ECO:0008006" key="4">
    <source>
        <dbReference type="Google" id="ProtNLM"/>
    </source>
</evidence>
<gene>
    <name evidence="1" type="ORF">PKF023_19030</name>
    <name evidence="2" type="ORF">PKF032_18690</name>
</gene>